<reference evidence="3" key="1">
    <citation type="submission" date="2022-11" db="UniProtKB">
        <authorList>
            <consortium name="WormBaseParasite"/>
        </authorList>
    </citation>
    <scope>IDENTIFICATION</scope>
</reference>
<proteinExistence type="predicted"/>
<protein>
    <submittedName>
        <fullName evidence="3">Uncharacterized protein</fullName>
    </submittedName>
</protein>
<feature type="region of interest" description="Disordered" evidence="1">
    <location>
        <begin position="243"/>
        <end position="265"/>
    </location>
</feature>
<name>A0A914URG6_9BILA</name>
<evidence type="ECO:0000256" key="1">
    <source>
        <dbReference type="SAM" id="MobiDB-lite"/>
    </source>
</evidence>
<evidence type="ECO:0000313" key="3">
    <source>
        <dbReference type="WBParaSite" id="PSAMB.scaffold117size76755.g2268.t1"/>
    </source>
</evidence>
<feature type="region of interest" description="Disordered" evidence="1">
    <location>
        <begin position="152"/>
        <end position="182"/>
    </location>
</feature>
<organism evidence="2 3">
    <name type="scientific">Plectus sambesii</name>
    <dbReference type="NCBI Taxonomy" id="2011161"/>
    <lineage>
        <taxon>Eukaryota</taxon>
        <taxon>Metazoa</taxon>
        <taxon>Ecdysozoa</taxon>
        <taxon>Nematoda</taxon>
        <taxon>Chromadorea</taxon>
        <taxon>Plectida</taxon>
        <taxon>Plectina</taxon>
        <taxon>Plectoidea</taxon>
        <taxon>Plectidae</taxon>
        <taxon>Plectus</taxon>
    </lineage>
</organism>
<evidence type="ECO:0000313" key="2">
    <source>
        <dbReference type="Proteomes" id="UP000887566"/>
    </source>
</evidence>
<dbReference type="AlphaFoldDB" id="A0A914URG6"/>
<keyword evidence="2" id="KW-1185">Reference proteome</keyword>
<feature type="compositionally biased region" description="Basic residues" evidence="1">
    <location>
        <begin position="158"/>
        <end position="170"/>
    </location>
</feature>
<accession>A0A914URG6</accession>
<dbReference type="Proteomes" id="UP000887566">
    <property type="component" value="Unplaced"/>
</dbReference>
<dbReference type="WBParaSite" id="PSAMB.scaffold117size76755.g2268.t1">
    <property type="protein sequence ID" value="PSAMB.scaffold117size76755.g2268.t1"/>
    <property type="gene ID" value="PSAMB.scaffold117size76755.g2268"/>
</dbReference>
<sequence length="265" mass="29564">MRNEANLRGGRSAALDPDSRMNCALICAPVSPLLDNRQYRSRPAVGRLVPHEVITDDDRRLRGQFNGASLATANAETYYQCQLNRIRAGNYRFAGHCGSGGRRESARYKSRPNEHFINAMRSRRRPRFPGSVGWAPAVECVAQRWVRVVREEKETRRARSARTAHTKRRSNGADDDDDDDDTSCRWLTSREEMKLGSNYLLPKPRPTLISDIGLSRLRRALSSCVIETPDRSLASATPLITSPTQSSLSAAAPAQARLSSARIDD</sequence>